<dbReference type="GO" id="GO:0005886">
    <property type="term" value="C:plasma membrane"/>
    <property type="evidence" value="ECO:0007669"/>
    <property type="project" value="TreeGrafter"/>
</dbReference>
<dbReference type="PROSITE" id="PS52011">
    <property type="entry name" value="PEPTIDASE_M2"/>
    <property type="match status" value="1"/>
</dbReference>
<dbReference type="Proteomes" id="UP000499080">
    <property type="component" value="Unassembled WGS sequence"/>
</dbReference>
<keyword evidence="10" id="KW-1185">Reference proteome</keyword>
<gene>
    <name evidence="9" type="ORF">AVEN_148334_1</name>
    <name evidence="8" type="ORF">AVEN_52246_1</name>
</gene>
<evidence type="ECO:0000256" key="1">
    <source>
        <dbReference type="ARBA" id="ARBA00008139"/>
    </source>
</evidence>
<dbReference type="OrthoDB" id="10029630at2759"/>
<feature type="signal peptide" evidence="7">
    <location>
        <begin position="1"/>
        <end position="19"/>
    </location>
</feature>
<feature type="chain" id="PRO_5036129315" description="Angiotensin-converting enzyme" evidence="7">
    <location>
        <begin position="20"/>
        <end position="157"/>
    </location>
</feature>
<sequence>MVLCSVIFSLLNLLVTANADACDAVRDRYVSGSNTNVDEAVQFLRNHDRLASQMANKAAIASWNYQSNLTEHNKKIMLEMEQESAKFSKEAWKNATSFAWKDFKDRNETIFRWFKSLSVLGTAALPEEKFKEVRKILPAYQFRTTLSQLKKINKRNS</sequence>
<dbReference type="EMBL" id="BGPR01059363">
    <property type="protein sequence ID" value="GBO35383.1"/>
    <property type="molecule type" value="Genomic_DNA"/>
</dbReference>
<evidence type="ECO:0000313" key="8">
    <source>
        <dbReference type="EMBL" id="GBO35383.1"/>
    </source>
</evidence>
<evidence type="ECO:0000256" key="6">
    <source>
        <dbReference type="PROSITE-ProRule" id="PRU01355"/>
    </source>
</evidence>
<keyword evidence="4 5" id="KW-0325">Glycoprotein</keyword>
<comment type="similarity">
    <text evidence="1 6">Belongs to the peptidase M2 family.</text>
</comment>
<dbReference type="Pfam" id="PF01401">
    <property type="entry name" value="Peptidase_M2"/>
    <property type="match status" value="1"/>
</dbReference>
<proteinExistence type="inferred from homology"/>
<evidence type="ECO:0008006" key="11">
    <source>
        <dbReference type="Google" id="ProtNLM"/>
    </source>
</evidence>
<evidence type="ECO:0000313" key="10">
    <source>
        <dbReference type="Proteomes" id="UP000499080"/>
    </source>
</evidence>
<accession>A0A4Y2WCI1</accession>
<dbReference type="GO" id="GO:0008241">
    <property type="term" value="F:peptidyl-dipeptidase activity"/>
    <property type="evidence" value="ECO:0007669"/>
    <property type="project" value="InterPro"/>
</dbReference>
<dbReference type="GO" id="GO:0006508">
    <property type="term" value="P:proteolysis"/>
    <property type="evidence" value="ECO:0007669"/>
    <property type="project" value="InterPro"/>
</dbReference>
<evidence type="ECO:0000256" key="7">
    <source>
        <dbReference type="SAM" id="SignalP"/>
    </source>
</evidence>
<name>A0A4Y2WCI1_ARAVE</name>
<keyword evidence="2 7" id="KW-0732">Signal</keyword>
<feature type="glycosylation site" description="N-linked (GlcNAc...) asparagine" evidence="5">
    <location>
        <position position="68"/>
    </location>
</feature>
<dbReference type="PANTHER" id="PTHR10514:SF45">
    <property type="entry name" value="ANGIOTENSIN-CONVERTING ENZYME"/>
    <property type="match status" value="1"/>
</dbReference>
<comment type="caution">
    <text evidence="6">Lacks conserved residue(s) required for the propagation of feature annotation.</text>
</comment>
<evidence type="ECO:0000256" key="2">
    <source>
        <dbReference type="ARBA" id="ARBA00022729"/>
    </source>
</evidence>
<evidence type="ECO:0000313" key="9">
    <source>
        <dbReference type="EMBL" id="GBO35386.1"/>
    </source>
</evidence>
<dbReference type="SUPFAM" id="SSF55486">
    <property type="entry name" value="Metalloproteases ('zincins'), catalytic domain"/>
    <property type="match status" value="1"/>
</dbReference>
<evidence type="ECO:0000256" key="4">
    <source>
        <dbReference type="ARBA" id="ARBA00023180"/>
    </source>
</evidence>
<evidence type="ECO:0000256" key="5">
    <source>
        <dbReference type="PIRSR" id="PIRSR601548-10"/>
    </source>
</evidence>
<dbReference type="InterPro" id="IPR001548">
    <property type="entry name" value="Peptidase_M2"/>
</dbReference>
<organism evidence="8 10">
    <name type="scientific">Araneus ventricosus</name>
    <name type="common">Orbweaver spider</name>
    <name type="synonym">Epeira ventricosa</name>
    <dbReference type="NCBI Taxonomy" id="182803"/>
    <lineage>
        <taxon>Eukaryota</taxon>
        <taxon>Metazoa</taxon>
        <taxon>Ecdysozoa</taxon>
        <taxon>Arthropoda</taxon>
        <taxon>Chelicerata</taxon>
        <taxon>Arachnida</taxon>
        <taxon>Araneae</taxon>
        <taxon>Araneomorphae</taxon>
        <taxon>Entelegynae</taxon>
        <taxon>Araneoidea</taxon>
        <taxon>Araneidae</taxon>
        <taxon>Araneus</taxon>
    </lineage>
</organism>
<dbReference type="EMBL" id="BGPR01059366">
    <property type="protein sequence ID" value="GBO35386.1"/>
    <property type="molecule type" value="Genomic_DNA"/>
</dbReference>
<dbReference type="AlphaFoldDB" id="A0A4Y2WCI1"/>
<evidence type="ECO:0000256" key="3">
    <source>
        <dbReference type="ARBA" id="ARBA00023157"/>
    </source>
</evidence>
<dbReference type="PANTHER" id="PTHR10514">
    <property type="entry name" value="ANGIOTENSIN-CONVERTING ENZYME"/>
    <property type="match status" value="1"/>
</dbReference>
<keyword evidence="3" id="KW-1015">Disulfide bond</keyword>
<protein>
    <recommendedName>
        <fullName evidence="11">Angiotensin-converting enzyme</fullName>
    </recommendedName>
</protein>
<comment type="caution">
    <text evidence="8">The sequence shown here is derived from an EMBL/GenBank/DDBJ whole genome shotgun (WGS) entry which is preliminary data.</text>
</comment>
<reference evidence="8 10" key="1">
    <citation type="journal article" date="2019" name="Sci. Rep.">
        <title>Orb-weaving spider Araneus ventricosus genome elucidates the spidroin gene catalogue.</title>
        <authorList>
            <person name="Kono N."/>
            <person name="Nakamura H."/>
            <person name="Ohtoshi R."/>
            <person name="Moran D.A.P."/>
            <person name="Shinohara A."/>
            <person name="Yoshida Y."/>
            <person name="Fujiwara M."/>
            <person name="Mori M."/>
            <person name="Tomita M."/>
            <person name="Arakawa K."/>
        </authorList>
    </citation>
    <scope>NUCLEOTIDE SEQUENCE [LARGE SCALE GENOMIC DNA]</scope>
</reference>
<dbReference type="GO" id="GO:0008237">
    <property type="term" value="F:metallopeptidase activity"/>
    <property type="evidence" value="ECO:0007669"/>
    <property type="project" value="InterPro"/>
</dbReference>
<feature type="glycosylation site" description="N-linked (GlcNAc...) (complex) asparagine" evidence="5">
    <location>
        <position position="107"/>
    </location>
</feature>